<evidence type="ECO:0000256" key="1">
    <source>
        <dbReference type="ARBA" id="ARBA00007179"/>
    </source>
</evidence>
<comment type="similarity">
    <text evidence="1">Belongs to the LanC-like protein family.</text>
</comment>
<dbReference type="CDD" id="cd04794">
    <property type="entry name" value="euk_LANCL"/>
    <property type="match status" value="1"/>
</dbReference>
<dbReference type="InterPro" id="IPR012341">
    <property type="entry name" value="6hp_glycosidase-like_sf"/>
</dbReference>
<dbReference type="InterPro" id="IPR020464">
    <property type="entry name" value="LanC-like_prot_euk"/>
</dbReference>
<dbReference type="GO" id="GO:0031179">
    <property type="term" value="P:peptide modification"/>
    <property type="evidence" value="ECO:0007669"/>
    <property type="project" value="InterPro"/>
</dbReference>
<accession>A0AAV2TE76</accession>
<dbReference type="GO" id="GO:0005975">
    <property type="term" value="P:carbohydrate metabolic process"/>
    <property type="evidence" value="ECO:0007669"/>
    <property type="project" value="InterPro"/>
</dbReference>
<dbReference type="Proteomes" id="UP001497525">
    <property type="component" value="Unassembled WGS sequence"/>
</dbReference>
<proteinExistence type="inferred from homology"/>
<dbReference type="PANTHER" id="PTHR12736:SF7">
    <property type="entry name" value="LANC-LIKE PROTEIN 3"/>
    <property type="match status" value="1"/>
</dbReference>
<dbReference type="AlphaFoldDB" id="A0AAV2TE76"/>
<keyword evidence="2" id="KW-0862">Zinc</keyword>
<dbReference type="SMART" id="SM01260">
    <property type="entry name" value="LANC_like"/>
    <property type="match status" value="1"/>
</dbReference>
<dbReference type="Gene3D" id="1.50.10.10">
    <property type="match status" value="1"/>
</dbReference>
<dbReference type="PRINTS" id="PR01951">
    <property type="entry name" value="LANCEUKARYTE"/>
</dbReference>
<reference evidence="3" key="1">
    <citation type="submission" date="2024-06" db="EMBL/GenBank/DDBJ databases">
        <authorList>
            <person name="Liu X."/>
            <person name="Lenzi L."/>
            <person name="Haldenby T S."/>
            <person name="Uol C."/>
        </authorList>
    </citation>
    <scope>NUCLEOTIDE SEQUENCE</scope>
</reference>
<feature type="binding site" evidence="2">
    <location>
        <position position="343"/>
    </location>
    <ligand>
        <name>Zn(2+)</name>
        <dbReference type="ChEBI" id="CHEBI:29105"/>
    </ligand>
</feature>
<dbReference type="Pfam" id="PF05147">
    <property type="entry name" value="LANC_like"/>
    <property type="match status" value="1"/>
</dbReference>
<keyword evidence="2" id="KW-0479">Metal-binding</keyword>
<dbReference type="GO" id="GO:0046872">
    <property type="term" value="F:metal ion binding"/>
    <property type="evidence" value="ECO:0007669"/>
    <property type="project" value="UniProtKB-KW"/>
</dbReference>
<dbReference type="EMBL" id="CAXLJL010000223">
    <property type="protein sequence ID" value="CAL5134700.1"/>
    <property type="molecule type" value="Genomic_DNA"/>
</dbReference>
<feature type="binding site" evidence="2">
    <location>
        <position position="296"/>
    </location>
    <ligand>
        <name>Zn(2+)</name>
        <dbReference type="ChEBI" id="CHEBI:29105"/>
    </ligand>
</feature>
<sequence length="430" mass="47748">MGARYFRNPYTDVVDAQQPPVVGPESALERSVNCLRICFEHVVPSALTFDGCLYTGYIGIAWASLMLLRKQLPQTTRDFLMERSTLFVTQALMHSSGPKKQSKPPNEDELSLLLGNAGIWMTAAMLFHETKNLGKRDQYIQAYASLAPQFKPETLYSQGSDEFFVGKAGFLAGIAQLRAYTGETVLSDAHIYTICDSIIQSGQNYAKNQGSPCPLMYAYYGTEYLGAGHGLAGILFALMLFPGYLKQRPQSEELVRRSLAYMIQVTPANTGNLPSATDEVSGRYRRSDSQLLVHWCHGATGAVLAYARAYVLWKDPLYLNECRRCADTVWERGLLKKGPGICHGVAGSGYVFLLLYRLTGEVIYLHRASAFADFMNSEEFKLARRPDSPYSLYEGLAGTACFYADLFSPLTAAFPLMDPLWDQPTTLPVV</sequence>
<protein>
    <recommendedName>
        <fullName evidence="5">Lancl1 protein</fullName>
    </recommendedName>
</protein>
<name>A0AAV2TE76_CALDB</name>
<dbReference type="PRINTS" id="PR01950">
    <property type="entry name" value="LANCSUPER"/>
</dbReference>
<evidence type="ECO:0000313" key="3">
    <source>
        <dbReference type="EMBL" id="CAL5134700.1"/>
    </source>
</evidence>
<dbReference type="InterPro" id="IPR007822">
    <property type="entry name" value="LANC-like"/>
</dbReference>
<evidence type="ECO:0008006" key="5">
    <source>
        <dbReference type="Google" id="ProtNLM"/>
    </source>
</evidence>
<gene>
    <name evidence="3" type="ORF">CDAUBV1_LOCUS8675</name>
</gene>
<evidence type="ECO:0000256" key="2">
    <source>
        <dbReference type="PIRSR" id="PIRSR607822-1"/>
    </source>
</evidence>
<organism evidence="3 4">
    <name type="scientific">Calicophoron daubneyi</name>
    <name type="common">Rumen fluke</name>
    <name type="synonym">Paramphistomum daubneyi</name>
    <dbReference type="NCBI Taxonomy" id="300641"/>
    <lineage>
        <taxon>Eukaryota</taxon>
        <taxon>Metazoa</taxon>
        <taxon>Spiralia</taxon>
        <taxon>Lophotrochozoa</taxon>
        <taxon>Platyhelminthes</taxon>
        <taxon>Trematoda</taxon>
        <taxon>Digenea</taxon>
        <taxon>Plagiorchiida</taxon>
        <taxon>Pronocephalata</taxon>
        <taxon>Paramphistomoidea</taxon>
        <taxon>Paramphistomidae</taxon>
        <taxon>Calicophoron</taxon>
    </lineage>
</organism>
<dbReference type="SUPFAM" id="SSF158745">
    <property type="entry name" value="LanC-like"/>
    <property type="match status" value="1"/>
</dbReference>
<evidence type="ECO:0000313" key="4">
    <source>
        <dbReference type="Proteomes" id="UP001497525"/>
    </source>
</evidence>
<feature type="binding site" evidence="2">
    <location>
        <position position="342"/>
    </location>
    <ligand>
        <name>Zn(2+)</name>
        <dbReference type="ChEBI" id="CHEBI:29105"/>
    </ligand>
</feature>
<dbReference type="GO" id="GO:0005886">
    <property type="term" value="C:plasma membrane"/>
    <property type="evidence" value="ECO:0007669"/>
    <property type="project" value="TreeGrafter"/>
</dbReference>
<dbReference type="PANTHER" id="PTHR12736">
    <property type="entry name" value="LANC-LIKE PROTEIN"/>
    <property type="match status" value="1"/>
</dbReference>
<comment type="caution">
    <text evidence="3">The sequence shown here is derived from an EMBL/GenBank/DDBJ whole genome shotgun (WGS) entry which is preliminary data.</text>
</comment>